<gene>
    <name evidence="1" type="ORF">CB0940_09341</name>
</gene>
<accession>A0A2G5HGR9</accession>
<organism evidence="1 2">
    <name type="scientific">Cercospora beticola</name>
    <name type="common">Sugarbeet leaf spot fungus</name>
    <dbReference type="NCBI Taxonomy" id="122368"/>
    <lineage>
        <taxon>Eukaryota</taxon>
        <taxon>Fungi</taxon>
        <taxon>Dikarya</taxon>
        <taxon>Ascomycota</taxon>
        <taxon>Pezizomycotina</taxon>
        <taxon>Dothideomycetes</taxon>
        <taxon>Dothideomycetidae</taxon>
        <taxon>Mycosphaerellales</taxon>
        <taxon>Mycosphaerellaceae</taxon>
        <taxon>Cercospora</taxon>
    </lineage>
</organism>
<dbReference type="EMBL" id="LKMD01000106">
    <property type="protein sequence ID" value="PIA91786.1"/>
    <property type="molecule type" value="Genomic_DNA"/>
</dbReference>
<comment type="caution">
    <text evidence="1">The sequence shown here is derived from an EMBL/GenBank/DDBJ whole genome shotgun (WGS) entry which is preliminary data.</text>
</comment>
<sequence length="263" mass="28866">MEAVIRCLSCLQCCFHLCAFARQSRLTDPSLSPGRASVLLSLPGAIAHCSAVFSRPALAGRSAQTMPSYQDRSHSDFTSLPGGQIAGEKHIIDRCRTSSFQGARSSQSGSSSQVLGVVSITHCTSRLREASLEPEEHYDSITISQDPQTAEIGTGLSPLHRKSSTVPNELNTPHYITRSSFSIVKHLKRVSIPCLSRFLSRMEPTARLRCAGFAVASSVSNVAWVQTNISESIRLTMVQDHREYIAGTWCRLPDEEPGMYRLR</sequence>
<evidence type="ECO:0000313" key="2">
    <source>
        <dbReference type="Proteomes" id="UP000230605"/>
    </source>
</evidence>
<name>A0A2G5HGR9_CERBT</name>
<protein>
    <submittedName>
        <fullName evidence="1">Uncharacterized protein</fullName>
    </submittedName>
</protein>
<reference evidence="1 2" key="1">
    <citation type="submission" date="2015-10" db="EMBL/GenBank/DDBJ databases">
        <title>The cercosporin biosynthetic gene cluster was horizontally transferred to several fungal lineages and shown to be expanded in Cercospora beticola based on microsynteny with recipient genomes.</title>
        <authorList>
            <person name="De Jonge R."/>
            <person name="Ebert M.K."/>
            <person name="Suttle J.C."/>
            <person name="Jurick Ii W.M."/>
            <person name="Secor G.A."/>
            <person name="Thomma B.P."/>
            <person name="Van De Peer Y."/>
            <person name="Bolton M.D."/>
        </authorList>
    </citation>
    <scope>NUCLEOTIDE SEQUENCE [LARGE SCALE GENOMIC DNA]</scope>
    <source>
        <strain evidence="1 2">09-40</strain>
    </source>
</reference>
<evidence type="ECO:0000313" key="1">
    <source>
        <dbReference type="EMBL" id="PIA91786.1"/>
    </source>
</evidence>
<proteinExistence type="predicted"/>
<dbReference type="AlphaFoldDB" id="A0A2G5HGR9"/>
<dbReference type="Proteomes" id="UP000230605">
    <property type="component" value="Chromosome 7"/>
</dbReference>